<protein>
    <submittedName>
        <fullName evidence="8">Uncharacterized protein</fullName>
    </submittedName>
</protein>
<keyword evidence="3" id="KW-0812">Transmembrane</keyword>
<keyword evidence="4" id="KW-1133">Transmembrane helix</keyword>
<comment type="similarity">
    <text evidence="2">Belongs to the RUS1 family.</text>
</comment>
<comment type="caution">
    <text evidence="8">The sequence shown here is derived from an EMBL/GenBank/DDBJ whole genome shotgun (WGS) entry which is preliminary data.</text>
</comment>
<evidence type="ECO:0000256" key="3">
    <source>
        <dbReference type="ARBA" id="ARBA00022692"/>
    </source>
</evidence>
<sequence>MTTSSGEIIIREYSEPPRSKRAQYRQFALVDNQILSRDEDTSFHLRSTVITSILSLSRSLQDVFLPVGFPQTVGPGYREYQMYDSLQGICSYLRGVVSSAHVLHAAGVGNREATAWSAALTWALKDGIGMMGGLVFSSWAAPLFDSYVKEFRLFADLINNLGLTLDMLSPLVPSHLFLWVAAASTLCKTMCGMSAGATKGSITQHFAVAGNLADLLAKEGTQETLVSLIGMTFGIALARYFQNLEEAVNTDPESAESAWKIQWIVFGMLTCLHVWANYRAVKRLRLRSLNRQRAERVMRPLVERLCNDQPVPEKRISIMKILDLIVGPQDLQESLAVFTYHMLWPSRWSRLILGCPLTQLVTSDIGTGQAKDVLNLFRDSDYVLWPSRNGQILVTLLARADNETELRAFFHALLIQELVSVRTTSGDTVFDIVTRTYMWVQWFFDNKDGESEITLYSRLKEKGWDIQERVYIGFTKSRSSWINTKSE</sequence>
<evidence type="ECO:0000256" key="1">
    <source>
        <dbReference type="ARBA" id="ARBA00004370"/>
    </source>
</evidence>
<feature type="domain" description="Root UVB sensitive protein C-terminal" evidence="7">
    <location>
        <begin position="350"/>
        <end position="426"/>
    </location>
</feature>
<proteinExistence type="inferred from homology"/>
<evidence type="ECO:0000313" key="9">
    <source>
        <dbReference type="Proteomes" id="UP000198406"/>
    </source>
</evidence>
<dbReference type="InParanoid" id="A0A1Z5KLW8"/>
<dbReference type="InterPro" id="IPR055412">
    <property type="entry name" value="UVB_sens_C"/>
</dbReference>
<organism evidence="8 9">
    <name type="scientific">Fistulifera solaris</name>
    <name type="common">Oleaginous diatom</name>
    <dbReference type="NCBI Taxonomy" id="1519565"/>
    <lineage>
        <taxon>Eukaryota</taxon>
        <taxon>Sar</taxon>
        <taxon>Stramenopiles</taxon>
        <taxon>Ochrophyta</taxon>
        <taxon>Bacillariophyta</taxon>
        <taxon>Bacillariophyceae</taxon>
        <taxon>Bacillariophycidae</taxon>
        <taxon>Naviculales</taxon>
        <taxon>Naviculaceae</taxon>
        <taxon>Fistulifera</taxon>
    </lineage>
</organism>
<evidence type="ECO:0000256" key="2">
    <source>
        <dbReference type="ARBA" id="ARBA00007558"/>
    </source>
</evidence>
<evidence type="ECO:0000256" key="5">
    <source>
        <dbReference type="ARBA" id="ARBA00023136"/>
    </source>
</evidence>
<dbReference type="AlphaFoldDB" id="A0A1Z5KLW8"/>
<comment type="subcellular location">
    <subcellularLocation>
        <location evidence="1">Membrane</location>
    </subcellularLocation>
</comment>
<dbReference type="InterPro" id="IPR054549">
    <property type="entry name" value="UVB_sens_RUS_dom"/>
</dbReference>
<keyword evidence="9" id="KW-1185">Reference proteome</keyword>
<dbReference type="PANTHER" id="PTHR12770">
    <property type="entry name" value="RUS1 FAMILY PROTEIN C16ORF58"/>
    <property type="match status" value="1"/>
</dbReference>
<evidence type="ECO:0000313" key="8">
    <source>
        <dbReference type="EMBL" id="GAX27320.1"/>
    </source>
</evidence>
<reference evidence="8 9" key="1">
    <citation type="journal article" date="2015" name="Plant Cell">
        <title>Oil accumulation by the oleaginous diatom Fistulifera solaris as revealed by the genome and transcriptome.</title>
        <authorList>
            <person name="Tanaka T."/>
            <person name="Maeda Y."/>
            <person name="Veluchamy A."/>
            <person name="Tanaka M."/>
            <person name="Abida H."/>
            <person name="Marechal E."/>
            <person name="Bowler C."/>
            <person name="Muto M."/>
            <person name="Sunaga Y."/>
            <person name="Tanaka M."/>
            <person name="Yoshino T."/>
            <person name="Taniguchi T."/>
            <person name="Fukuda Y."/>
            <person name="Nemoto M."/>
            <person name="Matsumoto M."/>
            <person name="Wong P.S."/>
            <person name="Aburatani S."/>
            <person name="Fujibuchi W."/>
        </authorList>
    </citation>
    <scope>NUCLEOTIDE SEQUENCE [LARGE SCALE GENOMIC DNA]</scope>
    <source>
        <strain evidence="8 9">JPCC DA0580</strain>
    </source>
</reference>
<dbReference type="Proteomes" id="UP000198406">
    <property type="component" value="Unassembled WGS sequence"/>
</dbReference>
<name>A0A1Z5KLW8_FISSO</name>
<gene>
    <name evidence="8" type="ORF">FisN_23Lh105</name>
</gene>
<feature type="domain" description="Protein root UVB sensitive/RUS" evidence="6">
    <location>
        <begin position="55"/>
        <end position="302"/>
    </location>
</feature>
<dbReference type="Pfam" id="PF04884">
    <property type="entry name" value="UVB_sens_prot"/>
    <property type="match status" value="1"/>
</dbReference>
<dbReference type="InterPro" id="IPR006968">
    <property type="entry name" value="RUS_fam"/>
</dbReference>
<evidence type="ECO:0000256" key="4">
    <source>
        <dbReference type="ARBA" id="ARBA00022989"/>
    </source>
</evidence>
<dbReference type="GO" id="GO:0016020">
    <property type="term" value="C:membrane"/>
    <property type="evidence" value="ECO:0007669"/>
    <property type="project" value="UniProtKB-SubCell"/>
</dbReference>
<dbReference type="EMBL" id="BDSP01000255">
    <property type="protein sequence ID" value="GAX27320.1"/>
    <property type="molecule type" value="Genomic_DNA"/>
</dbReference>
<dbReference type="OrthoDB" id="364779at2759"/>
<evidence type="ECO:0000259" key="7">
    <source>
        <dbReference type="Pfam" id="PF24160"/>
    </source>
</evidence>
<accession>A0A1Z5KLW8</accession>
<dbReference type="PANTHER" id="PTHR12770:SF31">
    <property type="entry name" value="RUS FAMILY MEMBER 1"/>
    <property type="match status" value="1"/>
</dbReference>
<keyword evidence="5" id="KW-0472">Membrane</keyword>
<dbReference type="Pfam" id="PF24160">
    <property type="entry name" value="UVB_sens_C"/>
    <property type="match status" value="1"/>
</dbReference>
<evidence type="ECO:0000259" key="6">
    <source>
        <dbReference type="Pfam" id="PF04884"/>
    </source>
</evidence>